<dbReference type="EMBL" id="SMMG02000005">
    <property type="protein sequence ID" value="KAA3474263.1"/>
    <property type="molecule type" value="Genomic_DNA"/>
</dbReference>
<evidence type="ECO:0000313" key="1">
    <source>
        <dbReference type="EMBL" id="KAA3474263.1"/>
    </source>
</evidence>
<gene>
    <name evidence="1" type="ORF">EPI10_024567</name>
</gene>
<dbReference type="AlphaFoldDB" id="A0A5B6VYV8"/>
<proteinExistence type="predicted"/>
<reference evidence="2" key="1">
    <citation type="journal article" date="2019" name="Plant Biotechnol. J.">
        <title>Genome sequencing of the Australian wild diploid species Gossypium australe highlights disease resistance and delayed gland morphogenesis.</title>
        <authorList>
            <person name="Cai Y."/>
            <person name="Cai X."/>
            <person name="Wang Q."/>
            <person name="Wang P."/>
            <person name="Zhang Y."/>
            <person name="Cai C."/>
            <person name="Xu Y."/>
            <person name="Wang K."/>
            <person name="Zhou Z."/>
            <person name="Wang C."/>
            <person name="Geng S."/>
            <person name="Li B."/>
            <person name="Dong Q."/>
            <person name="Hou Y."/>
            <person name="Wang H."/>
            <person name="Ai P."/>
            <person name="Liu Z."/>
            <person name="Yi F."/>
            <person name="Sun M."/>
            <person name="An G."/>
            <person name="Cheng J."/>
            <person name="Zhang Y."/>
            <person name="Shi Q."/>
            <person name="Xie Y."/>
            <person name="Shi X."/>
            <person name="Chang Y."/>
            <person name="Huang F."/>
            <person name="Chen Y."/>
            <person name="Hong S."/>
            <person name="Mi L."/>
            <person name="Sun Q."/>
            <person name="Zhang L."/>
            <person name="Zhou B."/>
            <person name="Peng R."/>
            <person name="Zhang X."/>
            <person name="Liu F."/>
        </authorList>
    </citation>
    <scope>NUCLEOTIDE SEQUENCE [LARGE SCALE GENOMIC DNA]</scope>
    <source>
        <strain evidence="2">cv. PA1801</strain>
    </source>
</reference>
<sequence>MNKYLHWCQWKMGLTLLIPKEAFGVHMGYWNKVLVGELVTVLRLISEMILGCSDLIKKEWLFRT</sequence>
<protein>
    <submittedName>
        <fullName evidence="1">Uncharacterized protein</fullName>
    </submittedName>
</protein>
<keyword evidence="2" id="KW-1185">Reference proteome</keyword>
<evidence type="ECO:0000313" key="2">
    <source>
        <dbReference type="Proteomes" id="UP000325315"/>
    </source>
</evidence>
<name>A0A5B6VYV8_9ROSI</name>
<dbReference type="Proteomes" id="UP000325315">
    <property type="component" value="Unassembled WGS sequence"/>
</dbReference>
<organism evidence="1 2">
    <name type="scientific">Gossypium australe</name>
    <dbReference type="NCBI Taxonomy" id="47621"/>
    <lineage>
        <taxon>Eukaryota</taxon>
        <taxon>Viridiplantae</taxon>
        <taxon>Streptophyta</taxon>
        <taxon>Embryophyta</taxon>
        <taxon>Tracheophyta</taxon>
        <taxon>Spermatophyta</taxon>
        <taxon>Magnoliopsida</taxon>
        <taxon>eudicotyledons</taxon>
        <taxon>Gunneridae</taxon>
        <taxon>Pentapetalae</taxon>
        <taxon>rosids</taxon>
        <taxon>malvids</taxon>
        <taxon>Malvales</taxon>
        <taxon>Malvaceae</taxon>
        <taxon>Malvoideae</taxon>
        <taxon>Gossypium</taxon>
    </lineage>
</organism>
<accession>A0A5B6VYV8</accession>
<comment type="caution">
    <text evidence="1">The sequence shown here is derived from an EMBL/GenBank/DDBJ whole genome shotgun (WGS) entry which is preliminary data.</text>
</comment>